<evidence type="ECO:0000256" key="1">
    <source>
        <dbReference type="SAM" id="MobiDB-lite"/>
    </source>
</evidence>
<comment type="caution">
    <text evidence="3">The sequence shown here is derived from an EMBL/GenBank/DDBJ whole genome shotgun (WGS) entry which is preliminary data.</text>
</comment>
<feature type="region of interest" description="Disordered" evidence="1">
    <location>
        <begin position="242"/>
        <end position="273"/>
    </location>
</feature>
<dbReference type="InterPro" id="IPR012337">
    <property type="entry name" value="RNaseH-like_sf"/>
</dbReference>
<dbReference type="Proteomes" id="UP001273505">
    <property type="component" value="Unassembled WGS sequence"/>
</dbReference>
<dbReference type="PROSITE" id="PS50994">
    <property type="entry name" value="INTEGRASE"/>
    <property type="match status" value="1"/>
</dbReference>
<evidence type="ECO:0000313" key="4">
    <source>
        <dbReference type="Proteomes" id="UP001273505"/>
    </source>
</evidence>
<dbReference type="InterPro" id="IPR036397">
    <property type="entry name" value="RNaseH_sf"/>
</dbReference>
<dbReference type="InterPro" id="IPR036388">
    <property type="entry name" value="WH-like_DNA-bd_sf"/>
</dbReference>
<reference evidence="3 4" key="1">
    <citation type="submission" date="2023-11" db="EMBL/GenBank/DDBJ databases">
        <title>Gilvimarinus fulvus sp. nov., isolated from the surface of Kelp.</title>
        <authorList>
            <person name="Sun Y.Y."/>
            <person name="Gong Y."/>
            <person name="Du Z.J."/>
        </authorList>
    </citation>
    <scope>NUCLEOTIDE SEQUENCE [LARGE SCALE GENOMIC DNA]</scope>
    <source>
        <strain evidence="3 4">SDUM040013</strain>
    </source>
</reference>
<protein>
    <submittedName>
        <fullName evidence="3">IS481 family transposase</fullName>
    </submittedName>
</protein>
<dbReference type="SUPFAM" id="SSF53098">
    <property type="entry name" value="Ribonuclease H-like"/>
    <property type="match status" value="1"/>
</dbReference>
<keyword evidence="4" id="KW-1185">Reference proteome</keyword>
<dbReference type="Pfam" id="PF00665">
    <property type="entry name" value="rve"/>
    <property type="match status" value="1"/>
</dbReference>
<evidence type="ECO:0000313" key="3">
    <source>
        <dbReference type="EMBL" id="MDX6849984.1"/>
    </source>
</evidence>
<dbReference type="RefSeq" id="WP_302722549.1">
    <property type="nucleotide sequence ID" value="NZ_JAULRU010000569.1"/>
</dbReference>
<feature type="domain" description="Integrase catalytic" evidence="2">
    <location>
        <begin position="140"/>
        <end position="307"/>
    </location>
</feature>
<dbReference type="Pfam" id="PF13565">
    <property type="entry name" value="HTH_32"/>
    <property type="match status" value="1"/>
</dbReference>
<dbReference type="InterPro" id="IPR047656">
    <property type="entry name" value="IS481-like_transpos"/>
</dbReference>
<accession>A0ABU4S3U5</accession>
<dbReference type="InterPro" id="IPR009057">
    <property type="entry name" value="Homeodomain-like_sf"/>
</dbReference>
<dbReference type="EMBL" id="JAXAFO010000018">
    <property type="protein sequence ID" value="MDX6849984.1"/>
    <property type="molecule type" value="Genomic_DNA"/>
</dbReference>
<dbReference type="SUPFAM" id="SSF46689">
    <property type="entry name" value="Homeodomain-like"/>
    <property type="match status" value="1"/>
</dbReference>
<sequence>MPWKETTPMNQKLSFIADYLHRRYNFTQLCRQYGISRKTGYKWVDRYNEQGISGLWNQSRRPYSHPCVIPRAIRQAIIDLRQDTRLTLGAKKIQARLRTEFPDIAPPAISTINKVLASEGLTKKRHVPHRVPRDCSPLDEATEPNQLWTTDFKGQFRLASGQWCYPLTLMDQFSRFLLGCESQEDVTTANTIESFKRLFREHGLPERIRSDNGTPFASKATAGLSKLSVWWIKLGIIPERIQPGRPQQNGKHERMHRTLKQDATQPPSGDFTDQQERFNGFKHLYNEQRPHESLEMKTPAEVYTPAQREYPEVIDTVEYPSYFDVREVRGPGIVYWNGGQLYISHLLNGEPIGINEVDDGIFDVYFSFYRLGQFDIRDVTNGSVSYWSLKV</sequence>
<dbReference type="InterPro" id="IPR001584">
    <property type="entry name" value="Integrase_cat-core"/>
</dbReference>
<dbReference type="Gene3D" id="1.10.10.10">
    <property type="entry name" value="Winged helix-like DNA-binding domain superfamily/Winged helix DNA-binding domain"/>
    <property type="match status" value="1"/>
</dbReference>
<dbReference type="Gene3D" id="3.30.420.10">
    <property type="entry name" value="Ribonuclease H-like superfamily/Ribonuclease H"/>
    <property type="match status" value="1"/>
</dbReference>
<proteinExistence type="predicted"/>
<name>A0ABU4S3U5_9GAMM</name>
<dbReference type="PANTHER" id="PTHR47515:SF2">
    <property type="entry name" value="INTEGRASE CORE DOMAIN PROTEIN"/>
    <property type="match status" value="1"/>
</dbReference>
<gene>
    <name evidence="3" type="ORF">SCD92_11485</name>
</gene>
<organism evidence="3 4">
    <name type="scientific">Gilvimarinus gilvus</name>
    <dbReference type="NCBI Taxonomy" id="3058038"/>
    <lineage>
        <taxon>Bacteria</taxon>
        <taxon>Pseudomonadati</taxon>
        <taxon>Pseudomonadota</taxon>
        <taxon>Gammaproteobacteria</taxon>
        <taxon>Cellvibrionales</taxon>
        <taxon>Cellvibrionaceae</taxon>
        <taxon>Gilvimarinus</taxon>
    </lineage>
</organism>
<evidence type="ECO:0000259" key="2">
    <source>
        <dbReference type="PROSITE" id="PS50994"/>
    </source>
</evidence>
<dbReference type="NCBIfam" id="NF033577">
    <property type="entry name" value="transpos_IS481"/>
    <property type="match status" value="1"/>
</dbReference>
<dbReference type="PANTHER" id="PTHR47515">
    <property type="entry name" value="LOW CALCIUM RESPONSE LOCUS PROTEIN T"/>
    <property type="match status" value="1"/>
</dbReference>